<proteinExistence type="predicted"/>
<dbReference type="EMBL" id="VMSO01000035">
    <property type="protein sequence ID" value="KAA8500226.1"/>
    <property type="molecule type" value="Genomic_DNA"/>
</dbReference>
<dbReference type="Proteomes" id="UP000322025">
    <property type="component" value="Unassembled WGS sequence"/>
</dbReference>
<evidence type="ECO:0000313" key="2">
    <source>
        <dbReference type="Proteomes" id="UP000322025"/>
    </source>
</evidence>
<dbReference type="AlphaFoldDB" id="A0A5M9HXH2"/>
<keyword evidence="2" id="KW-1185">Reference proteome</keyword>
<name>A0A5M9HXH2_9FIRM</name>
<dbReference type="InterPro" id="IPR032675">
    <property type="entry name" value="LRR_dom_sf"/>
</dbReference>
<dbReference type="OrthoDB" id="1974471at2"/>
<sequence>MVLNLTDGLTYENGSTILPMKAFTGMRYLESVELGGFTEIGMNAFQNSGVVSVDIPDATTINSQAFQGCAALESVYMPSVETIGNNAFYWTDSLTEVTLPASIESLDRCGFGSTEYGTMDGFHLIIEKTTPPELNGSVVGTDGTVSVPAGALSAYLDKTDFDRYFTSTGDISWAGLIVEDPSYSMVTFRGETAGQTAYAYVADGLAVTEKQMPVFTKDGYVLDSWNTEQDGTGTMLKAGDSLDGSMTVYAQWEEEVKDEKAPTAQISTGGTLQNIDQENPYNINISLKFHDETSLDYYVLNDKVSPTKLNGTWGDGNYQNINAWLNEGNGEDGRNTLTVYDKAGNFTTYTFYVDQTKPELTGEFVITPDNNTMSTSKTVTFATTEPVVMADGWTQTADSDGMKWQKEFTENFKGTVQFADAAGNTSDAYVLEVKRIENVKPEAEITYSNNGEPTNEDVAVTVKTNVECRTPDGWEIVPGSSKRNQFQKTYSENTEETVTFTSLSGIEADITISVSGIDKQAPEAEVEYSTTEPTYESVLVTIRTNEPIRTPEGWTKVDDATYTKEYTHNVDRNVNIYDLAGNGNDVDIRITNIVEKAEEKEVIVSYVFEKNGKEVGTEKIKVDADAYNFNTDVLRDIPKGYEIVYIGDTMINKDNTAEVTVRKAKKKAEAKLIIWWIDEWGNKLLDKHGNEMKVEVTAKGAKGEYHTFTKKDWKMPKGYEYATDADKWYAEQDFRIKYGETLDTLSVAIHPVEKNNKDR</sequence>
<dbReference type="Gene3D" id="2.60.40.4270">
    <property type="entry name" value="Listeria-Bacteroides repeat domain"/>
    <property type="match status" value="1"/>
</dbReference>
<accession>A0A5M9HXH2</accession>
<dbReference type="Gene3D" id="3.80.10.10">
    <property type="entry name" value="Ribonuclease Inhibitor"/>
    <property type="match status" value="1"/>
</dbReference>
<gene>
    <name evidence="1" type="ORF">FNY66_14600</name>
</gene>
<organism evidence="1 2">
    <name type="scientific">Mediterraneibacter catenae</name>
    <dbReference type="NCBI Taxonomy" id="2594882"/>
    <lineage>
        <taxon>Bacteria</taxon>
        <taxon>Bacillati</taxon>
        <taxon>Bacillota</taxon>
        <taxon>Clostridia</taxon>
        <taxon>Lachnospirales</taxon>
        <taxon>Lachnospiraceae</taxon>
        <taxon>Mediterraneibacter</taxon>
    </lineage>
</organism>
<evidence type="ECO:0000313" key="1">
    <source>
        <dbReference type="EMBL" id="KAA8500226.1"/>
    </source>
</evidence>
<dbReference type="Pfam" id="PF13306">
    <property type="entry name" value="LRR_5"/>
    <property type="match status" value="1"/>
</dbReference>
<dbReference type="InterPro" id="IPR026906">
    <property type="entry name" value="LRR_5"/>
</dbReference>
<protein>
    <submittedName>
        <fullName evidence="1">Leucine-rich repeat domain-containing protein</fullName>
    </submittedName>
</protein>
<dbReference type="InterPro" id="IPR042229">
    <property type="entry name" value="Listeria/Bacterioides_rpt_sf"/>
</dbReference>
<reference evidence="1" key="1">
    <citation type="submission" date="2019-07" db="EMBL/GenBank/DDBJ databases">
        <authorList>
            <person name="Wongkuna S."/>
            <person name="Scaria J."/>
        </authorList>
    </citation>
    <scope>NUCLEOTIDE SEQUENCE [LARGE SCALE GENOMIC DNA]</scope>
    <source>
        <strain evidence="1">SW178</strain>
    </source>
</reference>
<comment type="caution">
    <text evidence="1">The sequence shown here is derived from an EMBL/GenBank/DDBJ whole genome shotgun (WGS) entry which is preliminary data.</text>
</comment>